<feature type="chain" id="PRO_5027028161" evidence="1">
    <location>
        <begin position="20"/>
        <end position="298"/>
    </location>
</feature>
<sequence>MKKYLIYSLLLLSALAASSCRDEDAIRMPQLQEAVNLRVIVDPEKSFLNFENLGTTSYEFDVYSINRNLQQVEFYATYISLAGDTLEPKVVKSIGQSDFVNGKARVVITPTDVANAFGIPGGVAGLAGGDVLNFEPLTTLTDGRTFSAANAAPSITGGNNASFTAAFTTFIGCPSDLPIVRTYTSRATGTTTDPAVSPATVTDLAKEVKITRTGPVSYTISDISGGLYDTWYGELYNVPANLPANITDICGTVGIPTFDDPFEEPVVSTYSRNEATGVITITWVNFYGDTATVVLTPK</sequence>
<evidence type="ECO:0000313" key="2">
    <source>
        <dbReference type="EMBL" id="CAA9327961.1"/>
    </source>
</evidence>
<feature type="signal peptide" evidence="1">
    <location>
        <begin position="1"/>
        <end position="19"/>
    </location>
</feature>
<dbReference type="PROSITE" id="PS51257">
    <property type="entry name" value="PROKAR_LIPOPROTEIN"/>
    <property type="match status" value="1"/>
</dbReference>
<organism evidence="2">
    <name type="scientific">uncultured Cytophagales bacterium</name>
    <dbReference type="NCBI Taxonomy" id="158755"/>
    <lineage>
        <taxon>Bacteria</taxon>
        <taxon>Pseudomonadati</taxon>
        <taxon>Bacteroidota</taxon>
        <taxon>Sphingobacteriia</taxon>
        <taxon>Sphingobacteriales</taxon>
        <taxon>environmental samples</taxon>
    </lineage>
</organism>
<dbReference type="AlphaFoldDB" id="A0A6J4LCC5"/>
<keyword evidence="1" id="KW-0732">Signal</keyword>
<reference evidence="2" key="1">
    <citation type="submission" date="2020-02" db="EMBL/GenBank/DDBJ databases">
        <authorList>
            <person name="Meier V. D."/>
        </authorList>
    </citation>
    <scope>NUCLEOTIDE SEQUENCE</scope>
    <source>
        <strain evidence="2">AVDCRST_MAG56</strain>
    </source>
</reference>
<name>A0A6J4LCC5_9SPHI</name>
<dbReference type="EMBL" id="CADCTQ010000605">
    <property type="protein sequence ID" value="CAA9327961.1"/>
    <property type="molecule type" value="Genomic_DNA"/>
</dbReference>
<evidence type="ECO:0000256" key="1">
    <source>
        <dbReference type="SAM" id="SignalP"/>
    </source>
</evidence>
<accession>A0A6J4LCC5</accession>
<gene>
    <name evidence="2" type="ORF">AVDCRST_MAG56-7264</name>
</gene>
<protein>
    <submittedName>
        <fullName evidence="2">Uncharacterized protein</fullName>
    </submittedName>
</protein>
<proteinExistence type="predicted"/>